<name>A0ABQ0AU63_9FIRM</name>
<accession>A0ABQ0AU63</accession>
<keyword evidence="3" id="KW-1185">Reference proteome</keyword>
<proteinExistence type="predicted"/>
<evidence type="ECO:0000313" key="3">
    <source>
        <dbReference type="Proteomes" id="UP001600894"/>
    </source>
</evidence>
<evidence type="ECO:0000256" key="1">
    <source>
        <dbReference type="SAM" id="Phobius"/>
    </source>
</evidence>
<dbReference type="Proteomes" id="UP001600894">
    <property type="component" value="Unassembled WGS sequence"/>
</dbReference>
<dbReference type="EMBL" id="BAABXL010000001">
    <property type="protein sequence ID" value="GAA6267573.1"/>
    <property type="molecule type" value="Genomic_DNA"/>
</dbReference>
<protein>
    <submittedName>
        <fullName evidence="2">Uncharacterized protein</fullName>
    </submittedName>
</protein>
<sequence length="52" mass="6130">MSHSTDSMLYMILVLSVIYIAGMSLYTGIQKFKKWRDERKAGHWKPQGRKNK</sequence>
<dbReference type="RefSeq" id="WP_176254111.1">
    <property type="nucleotide sequence ID" value="NZ_BAABXL010000001.1"/>
</dbReference>
<organism evidence="2 3">
    <name type="scientific">Enterocloster alcoholdehydrogenati</name>
    <dbReference type="NCBI Taxonomy" id="2547410"/>
    <lineage>
        <taxon>Bacteria</taxon>
        <taxon>Bacillati</taxon>
        <taxon>Bacillota</taxon>
        <taxon>Clostridia</taxon>
        <taxon>Lachnospirales</taxon>
        <taxon>Lachnospiraceae</taxon>
        <taxon>Enterocloster</taxon>
    </lineage>
</organism>
<feature type="transmembrane region" description="Helical" evidence="1">
    <location>
        <begin position="7"/>
        <end position="29"/>
    </location>
</feature>
<keyword evidence="1" id="KW-1133">Transmembrane helix</keyword>
<keyword evidence="1" id="KW-0812">Transmembrane</keyword>
<gene>
    <name evidence="2" type="ORF">F130042H8_06330</name>
</gene>
<keyword evidence="1" id="KW-0472">Membrane</keyword>
<evidence type="ECO:0000313" key="2">
    <source>
        <dbReference type="EMBL" id="GAA6267573.1"/>
    </source>
</evidence>
<comment type="caution">
    <text evidence="2">The sequence shown here is derived from an EMBL/GenBank/DDBJ whole genome shotgun (WGS) entry which is preliminary data.</text>
</comment>
<reference evidence="2 3" key="1">
    <citation type="submission" date="2024-04" db="EMBL/GenBank/DDBJ databases">
        <title>Defined microbial consortia suppress multidrug-resistant proinflammatory Enterobacteriaceae via ecological control.</title>
        <authorList>
            <person name="Furuichi M."/>
            <person name="Kawaguchi T."/>
            <person name="Pust M."/>
            <person name="Yasuma K."/>
            <person name="Plichta D."/>
            <person name="Hasegawa N."/>
            <person name="Ohya T."/>
            <person name="Bhattarai S."/>
            <person name="Sasajima S."/>
            <person name="Aoto Y."/>
            <person name="Tuganbaev T."/>
            <person name="Yaginuma M."/>
            <person name="Ueda M."/>
            <person name="Okahashi N."/>
            <person name="Amafuji K."/>
            <person name="Kiridooshi Y."/>
            <person name="Sugita K."/>
            <person name="Strazar M."/>
            <person name="Skelly A."/>
            <person name="Suda W."/>
            <person name="Hattori M."/>
            <person name="Nakamoto N."/>
            <person name="Caballero S."/>
            <person name="Norman J."/>
            <person name="Olle B."/>
            <person name="Tanoue T."/>
            <person name="Arita M."/>
            <person name="Bucci V."/>
            <person name="Atarashi K."/>
            <person name="Xavier R."/>
            <person name="Honda K."/>
        </authorList>
    </citation>
    <scope>NUCLEOTIDE SEQUENCE [LARGE SCALE GENOMIC DNA]</scope>
    <source>
        <strain evidence="3">f13</strain>
    </source>
</reference>